<comment type="caution">
    <text evidence="1">The sequence shown here is derived from an EMBL/GenBank/DDBJ whole genome shotgun (WGS) entry which is preliminary data.</text>
</comment>
<reference evidence="1" key="1">
    <citation type="submission" date="2017-10" db="EMBL/GenBank/DDBJ databases">
        <title>Genome sequence of cellulolytic Lachnospiraceae bacterium XHS1971 isolated from hotspring sediment.</title>
        <authorList>
            <person name="Vasudevan G."/>
            <person name="Joshi A.J."/>
            <person name="Hivarkar S."/>
            <person name="Lanjekar V.B."/>
            <person name="Dhakephalkar P.K."/>
            <person name="Dagar S."/>
        </authorList>
    </citation>
    <scope>NUCLEOTIDE SEQUENCE</scope>
    <source>
        <strain evidence="1">XHS1971</strain>
    </source>
</reference>
<organism evidence="1 2">
    <name type="scientific">Sporanaerobium hydrogeniformans</name>
    <dbReference type="NCBI Taxonomy" id="3072179"/>
    <lineage>
        <taxon>Bacteria</taxon>
        <taxon>Bacillati</taxon>
        <taxon>Bacillota</taxon>
        <taxon>Clostridia</taxon>
        <taxon>Lachnospirales</taxon>
        <taxon>Lachnospiraceae</taxon>
        <taxon>Sporanaerobium</taxon>
    </lineage>
</organism>
<keyword evidence="1" id="KW-0547">Nucleotide-binding</keyword>
<accession>A0AC61D6Y1</accession>
<keyword evidence="1" id="KW-0067">ATP-binding</keyword>
<gene>
    <name evidence="1" type="ORF">CS063_15815</name>
</gene>
<protein>
    <submittedName>
        <fullName evidence="1">ABC transporter ATP-binding protein</fullName>
    </submittedName>
</protein>
<dbReference type="EMBL" id="PEDL01000029">
    <property type="protein sequence ID" value="PHV69406.1"/>
    <property type="molecule type" value="Genomic_DNA"/>
</dbReference>
<evidence type="ECO:0000313" key="1">
    <source>
        <dbReference type="EMBL" id="PHV69406.1"/>
    </source>
</evidence>
<evidence type="ECO:0000313" key="2">
    <source>
        <dbReference type="Proteomes" id="UP000224460"/>
    </source>
</evidence>
<sequence length="512" mass="56889">MANVLLKMQNITKKFPGVKALDNVNLVVEEGEIHALVGENGAGKSTLMNVLSGIYPYESYEGEIIYQDEVCKFKEIKDSEEKGIVIIHQELALVPYMTIGENMFLGNEQGKTMAIDWDQTYNKADSLLQTVGLTESSKTLIKDIGVGKQQLVEIAKALAKNVKLLILDEPTASLNEADSRKLLDLLLQFKKEGLTSIIISHKLNEISYVADKITIMRDGSTIETLDKLTDDISEERVIKGMVGRELTDRFAKREKHAFGEISLEVKNWTVYHPFYTERKVVDNVSMNVRKGEVVGIAGLMGAGRTELAMSIFGKSYGSNISGALRINGEEVTLNSVEQAIEKKLAYITEDRKGNGLILSNPIRINTTLANLKNVSKGKNIDKDLEINVAKDYVNKLRTKCNSVEQEVGNLSGGNQQKVLLSKWMFTDPDIMILDEPTRGIDVGAKYEIYCIINDFIAAGKSVILISSELPEILGMCDRIYVMNEGRIVGELNQEEATQEVIMSQILNSSNHK</sequence>
<keyword evidence="2" id="KW-1185">Reference proteome</keyword>
<proteinExistence type="predicted"/>
<name>A0AC61D6Y1_9FIRM</name>
<dbReference type="Proteomes" id="UP000224460">
    <property type="component" value="Unassembled WGS sequence"/>
</dbReference>